<dbReference type="EMBL" id="CP120992">
    <property type="protein sequence ID" value="WLQ38590.1"/>
    <property type="molecule type" value="Genomic_DNA"/>
</dbReference>
<feature type="transmembrane region" description="Helical" evidence="1">
    <location>
        <begin position="12"/>
        <end position="35"/>
    </location>
</feature>
<organism evidence="2 3">
    <name type="scientific">Streptomyces laculatispora</name>
    <dbReference type="NCBI Taxonomy" id="887464"/>
    <lineage>
        <taxon>Bacteria</taxon>
        <taxon>Bacillati</taxon>
        <taxon>Actinomycetota</taxon>
        <taxon>Actinomycetes</taxon>
        <taxon>Kitasatosporales</taxon>
        <taxon>Streptomycetaceae</taxon>
        <taxon>Streptomyces</taxon>
    </lineage>
</organism>
<keyword evidence="1" id="KW-0812">Transmembrane</keyword>
<name>A0ABY9HVL3_9ACTN</name>
<evidence type="ECO:0000313" key="3">
    <source>
        <dbReference type="Proteomes" id="UP001229952"/>
    </source>
</evidence>
<reference evidence="2 3" key="1">
    <citation type="submission" date="2023-03" db="EMBL/GenBank/DDBJ databases">
        <title>Isolation and description of six Streptomyces strains from soil environments, able to metabolize different microbial glucans.</title>
        <authorList>
            <person name="Widen T."/>
            <person name="Larsbrink J."/>
        </authorList>
    </citation>
    <scope>NUCLEOTIDE SEQUENCE [LARGE SCALE GENOMIC DNA]</scope>
    <source>
        <strain evidence="2 3">Mut2</strain>
    </source>
</reference>
<dbReference type="Proteomes" id="UP001229952">
    <property type="component" value="Chromosome"/>
</dbReference>
<keyword evidence="1" id="KW-1133">Transmembrane helix</keyword>
<keyword evidence="3" id="KW-1185">Reference proteome</keyword>
<sequence>MKCGLSPSDLGHFTRLGLLTVPATLAVSTVALWGAPQLIGV</sequence>
<evidence type="ECO:0000256" key="1">
    <source>
        <dbReference type="SAM" id="Phobius"/>
    </source>
</evidence>
<accession>A0ABY9HVL3</accession>
<protein>
    <submittedName>
        <fullName evidence="2">Uncharacterized protein</fullName>
    </submittedName>
</protein>
<proteinExistence type="predicted"/>
<evidence type="ECO:0000313" key="2">
    <source>
        <dbReference type="EMBL" id="WLQ38590.1"/>
    </source>
</evidence>
<keyword evidence="1" id="KW-0472">Membrane</keyword>
<gene>
    <name evidence="2" type="ORF">P8A22_00030</name>
</gene>